<dbReference type="EMBL" id="JAUJEA010000013">
    <property type="protein sequence ID" value="MDN5204913.1"/>
    <property type="molecule type" value="Genomic_DNA"/>
</dbReference>
<feature type="compositionally biased region" description="Acidic residues" evidence="2">
    <location>
        <begin position="157"/>
        <end position="166"/>
    </location>
</feature>
<reference evidence="3" key="1">
    <citation type="submission" date="2023-06" db="EMBL/GenBank/DDBJ databases">
        <title>Genomic of Parafulvivirga corallium.</title>
        <authorList>
            <person name="Wang G."/>
        </authorList>
    </citation>
    <scope>NUCLEOTIDE SEQUENCE</scope>
    <source>
        <strain evidence="3">BMA10</strain>
    </source>
</reference>
<feature type="region of interest" description="Disordered" evidence="2">
    <location>
        <begin position="1"/>
        <end position="350"/>
    </location>
</feature>
<feature type="coiled-coil region" evidence="1">
    <location>
        <begin position="889"/>
        <end position="923"/>
    </location>
</feature>
<gene>
    <name evidence="3" type="ORF">QQ008_26215</name>
</gene>
<dbReference type="Proteomes" id="UP001172082">
    <property type="component" value="Unassembled WGS sequence"/>
</dbReference>
<feature type="compositionally biased region" description="Acidic residues" evidence="2">
    <location>
        <begin position="126"/>
        <end position="143"/>
    </location>
</feature>
<evidence type="ECO:0000313" key="3">
    <source>
        <dbReference type="EMBL" id="MDN5204913.1"/>
    </source>
</evidence>
<evidence type="ECO:0000256" key="1">
    <source>
        <dbReference type="SAM" id="Coils"/>
    </source>
</evidence>
<feature type="compositionally biased region" description="Acidic residues" evidence="2">
    <location>
        <begin position="209"/>
        <end position="218"/>
    </location>
</feature>
<feature type="compositionally biased region" description="Acidic residues" evidence="2">
    <location>
        <begin position="67"/>
        <end position="86"/>
    </location>
</feature>
<accession>A0ABT8KWX8</accession>
<keyword evidence="4" id="KW-1185">Reference proteome</keyword>
<name>A0ABT8KWX8_9BACT</name>
<feature type="compositionally biased region" description="Basic and acidic residues" evidence="2">
    <location>
        <begin position="242"/>
        <end position="253"/>
    </location>
</feature>
<feature type="coiled-coil region" evidence="1">
    <location>
        <begin position="448"/>
        <end position="475"/>
    </location>
</feature>
<comment type="caution">
    <text evidence="3">The sequence shown here is derived from an EMBL/GenBank/DDBJ whole genome shotgun (WGS) entry which is preliminary data.</text>
</comment>
<proteinExistence type="predicted"/>
<evidence type="ECO:0000256" key="2">
    <source>
        <dbReference type="SAM" id="MobiDB-lite"/>
    </source>
</evidence>
<feature type="compositionally biased region" description="Basic and acidic residues" evidence="2">
    <location>
        <begin position="320"/>
        <end position="350"/>
    </location>
</feature>
<dbReference type="InterPro" id="IPR007139">
    <property type="entry name" value="DUF349"/>
</dbReference>
<feature type="compositionally biased region" description="Low complexity" evidence="2">
    <location>
        <begin position="255"/>
        <end position="271"/>
    </location>
</feature>
<keyword evidence="1" id="KW-0175">Coiled coil</keyword>
<feature type="compositionally biased region" description="Basic and acidic residues" evidence="2">
    <location>
        <begin position="289"/>
        <end position="299"/>
    </location>
</feature>
<organism evidence="3 4">
    <name type="scientific">Splendidivirga corallicola</name>
    <dbReference type="NCBI Taxonomy" id="3051826"/>
    <lineage>
        <taxon>Bacteria</taxon>
        <taxon>Pseudomonadati</taxon>
        <taxon>Bacteroidota</taxon>
        <taxon>Cytophagia</taxon>
        <taxon>Cytophagales</taxon>
        <taxon>Splendidivirgaceae</taxon>
        <taxon>Splendidivirga</taxon>
    </lineage>
</organism>
<feature type="coiled-coil region" evidence="1">
    <location>
        <begin position="541"/>
        <end position="568"/>
    </location>
</feature>
<feature type="compositionally biased region" description="Acidic residues" evidence="2">
    <location>
        <begin position="300"/>
        <end position="312"/>
    </location>
</feature>
<sequence>MSKENKTSEGFATNDEKNEQTPGEDNIENKELTSDKDLEAGSTSTDPDEVTNAPTSDENIEMKKEEIESDEEQKEPEETGSEEVTEVIEPAQETTEDQPAAESSPSEKDEDPSDDEVKSETASDQTESEEKESEEATEVIEPVEEAKEDQPVAETNPSEEDEDPSDDEVKSETASDQTESEEKESEEVTEVIEPAQQTTEHQPAAEINPSEEDENVPDDEIKSETSAEPIQEDTNDTQVESGEEKEKKEEEKTPVASEENAVTNEAEAEQAPESAKHEENEIADEEVKDEAQEKEKEAEEPTEVEASTEEGASEVVSKTQEQEEQKTEAKEQQSSEENPKSETGGEHEVVTDELLNADYSESTKEELVKVIQKLAKSNDVKRVDTVLKLIDPVFNKIKNEERDQALKAFVAGGGEESDFSYKDDQVEIYDATHRLLKDKKNKYYSDLELQKQRNYEKANEVLENLRKLVDGEETTTSINSIKEIQAEWKAIGQVPGQHAKNLWANYNALMDRFYDNRSIYFELKELDRRKNLKAKLELCERAEKLDEIENIKDAIKVLNELHDEFKHQGPVPKEEQEGVWQRFKAASDKIYAKRKVFHDQLKKELEENFVAKGKLAEEVQAFATYDSNRIVEWNQKTKEILELQKRWEAIGGLPREKAKEVNKPFWTGFKAFFNNKNHFFKKLEGQREENLKLKEELVEKAIALQESTDWEKTANDLKHLQADWKNIGPVPEKFRNEIYKRFKDACDHFFNNRRANLKEVEKEYFVNLEKKEEICNKIMKLAEEGSSDVDALAALQEEWNHIGFVPRNAIKKIQSKFTEAVDAFIEKAQELDEEDRNKLKLTIQLHSLKGTPNSDRKLNKKEFNIRKQITNIENDISLWKNNLEFFANSKNADQVREEFESKIDKATKELENLKEQLRIIRRI</sequence>
<dbReference type="RefSeq" id="WP_346754932.1">
    <property type="nucleotide sequence ID" value="NZ_JAUJEA010000013.1"/>
</dbReference>
<protein>
    <submittedName>
        <fullName evidence="3">DUF349 domain-containing protein</fullName>
    </submittedName>
</protein>
<feature type="compositionally biased region" description="Acidic residues" evidence="2">
    <location>
        <begin position="178"/>
        <end position="190"/>
    </location>
</feature>
<dbReference type="Pfam" id="PF03993">
    <property type="entry name" value="DUF349"/>
    <property type="match status" value="5"/>
</dbReference>
<evidence type="ECO:0000313" key="4">
    <source>
        <dbReference type="Proteomes" id="UP001172082"/>
    </source>
</evidence>
<feature type="compositionally biased region" description="Basic and acidic residues" evidence="2">
    <location>
        <begin position="27"/>
        <end position="39"/>
    </location>
</feature>